<dbReference type="SMART" id="SM00955">
    <property type="entry name" value="RNB"/>
    <property type="match status" value="1"/>
</dbReference>
<dbReference type="AlphaFoldDB" id="B3S5R2"/>
<dbReference type="Pfam" id="PF17849">
    <property type="entry name" value="OB_Dis3"/>
    <property type="match status" value="1"/>
</dbReference>
<accession>B3S5R2</accession>
<proteinExistence type="predicted"/>
<comment type="subcellular location">
    <subcellularLocation>
        <location evidence="1">Cytoplasm</location>
    </subcellularLocation>
</comment>
<evidence type="ECO:0000259" key="9">
    <source>
        <dbReference type="SMART" id="SM00955"/>
    </source>
</evidence>
<dbReference type="OrthoDB" id="372421at2759"/>
<feature type="non-terminal residue" evidence="10">
    <location>
        <position position="557"/>
    </location>
</feature>
<keyword evidence="8" id="KW-0694">RNA-binding</keyword>
<evidence type="ECO:0000256" key="2">
    <source>
        <dbReference type="ARBA" id="ARBA00022490"/>
    </source>
</evidence>
<dbReference type="InterPro" id="IPR012340">
    <property type="entry name" value="NA-bd_OB-fold"/>
</dbReference>
<evidence type="ECO:0000313" key="11">
    <source>
        <dbReference type="Proteomes" id="UP000009022"/>
    </source>
</evidence>
<dbReference type="InterPro" id="IPR041093">
    <property type="entry name" value="Dis3l2-like_C"/>
</dbReference>
<evidence type="ECO:0000256" key="7">
    <source>
        <dbReference type="ARBA" id="ARBA00022842"/>
    </source>
</evidence>
<keyword evidence="6" id="KW-0269">Exonuclease</keyword>
<dbReference type="HOGENOM" id="CLU_002333_5_1_1"/>
<feature type="non-terminal residue" evidence="10">
    <location>
        <position position="1"/>
    </location>
</feature>
<evidence type="ECO:0000256" key="6">
    <source>
        <dbReference type="ARBA" id="ARBA00022839"/>
    </source>
</evidence>
<dbReference type="InterPro" id="IPR050180">
    <property type="entry name" value="RNR_Ribonuclease"/>
</dbReference>
<dbReference type="OMA" id="YHMLPEK"/>
<dbReference type="FunCoup" id="B3S5R2">
    <property type="interactions" value="2164"/>
</dbReference>
<feature type="domain" description="RNB" evidence="9">
    <location>
        <begin position="105"/>
        <end position="454"/>
    </location>
</feature>
<evidence type="ECO:0000256" key="1">
    <source>
        <dbReference type="ARBA" id="ARBA00004496"/>
    </source>
</evidence>
<dbReference type="Pfam" id="PF00773">
    <property type="entry name" value="RNB"/>
    <property type="match status" value="1"/>
</dbReference>
<sequence>HALFIPRDHRIPRIRVPLTQCPKDFQKSSEEPYPDLFFVEIVEWKATTHFALGKVLRRFGREGEIDSETQAILAEYQVDTSPFSDQILKDLPSDWQISKKQLKCRKDLRSSCIFTIDPATAKDLDDALSCEPLENGNFEVGVHIADVSYFVRENTPVDTLASKRTLTFYLVQKAITMLPPALCENYCSLNPGEDRLTFSVVWELTPNGKIVKEWFGKSVIHSCCKMNYDHAQSVLDNPSKTWTSQDFPQIYGDHTVSKIVSVILNLNKIAQELLKGRLSSGAIELNQPKQWFSLDSDSGYPTSCKTYEMKESNGLVKEFMLLANISVAKKILTGFTSTAFLRRQPSPCAQMISKVTNYCKNFDIHCDGDNYRSLQASLLAIGTNDKDGIHTQAVSHIFLRAMTRAEYFCSGTFESHDSFKHYCLNIPLYTHFTSPIRRYPDIIVHRQLFNLLEGKSQDNSMITNTAKLESIAKVCNERKLAQFNVGKKSSELFFSFFVRSCEPLHEDAIAISLLDSSFDVLLVKYGLVKRVYCNNVHLESWKLTRVRKKAKLILYWK</sequence>
<dbReference type="STRING" id="10228.B3S5R2"/>
<dbReference type="eggNOG" id="KOG2102">
    <property type="taxonomic scope" value="Eukaryota"/>
</dbReference>
<keyword evidence="3" id="KW-0540">Nuclease</keyword>
<evidence type="ECO:0000313" key="10">
    <source>
        <dbReference type="EMBL" id="EDV21840.1"/>
    </source>
</evidence>
<evidence type="ECO:0000256" key="4">
    <source>
        <dbReference type="ARBA" id="ARBA00022723"/>
    </source>
</evidence>
<dbReference type="FunFam" id="2.40.50.700:FF:000003">
    <property type="entry name" value="DIS3-like exonuclease 2"/>
    <property type="match status" value="1"/>
</dbReference>
<reference evidence="10 11" key="1">
    <citation type="journal article" date="2008" name="Nature">
        <title>The Trichoplax genome and the nature of placozoans.</title>
        <authorList>
            <person name="Srivastava M."/>
            <person name="Begovic E."/>
            <person name="Chapman J."/>
            <person name="Putnam N.H."/>
            <person name="Hellsten U."/>
            <person name="Kawashima T."/>
            <person name="Kuo A."/>
            <person name="Mitros T."/>
            <person name="Salamov A."/>
            <person name="Carpenter M.L."/>
            <person name="Signorovitch A.Y."/>
            <person name="Moreno M.A."/>
            <person name="Kamm K."/>
            <person name="Grimwood J."/>
            <person name="Schmutz J."/>
            <person name="Shapiro H."/>
            <person name="Grigoriev I.V."/>
            <person name="Buss L.W."/>
            <person name="Schierwater B."/>
            <person name="Dellaporta S.L."/>
            <person name="Rokhsar D.S."/>
        </authorList>
    </citation>
    <scope>NUCLEOTIDE SEQUENCE [LARGE SCALE GENOMIC DNA]</scope>
    <source>
        <strain evidence="10 11">Grell-BS-1999</strain>
    </source>
</reference>
<organism evidence="10 11">
    <name type="scientific">Trichoplax adhaerens</name>
    <name type="common">Trichoplax reptans</name>
    <dbReference type="NCBI Taxonomy" id="10228"/>
    <lineage>
        <taxon>Eukaryota</taxon>
        <taxon>Metazoa</taxon>
        <taxon>Placozoa</taxon>
        <taxon>Uniplacotomia</taxon>
        <taxon>Trichoplacea</taxon>
        <taxon>Trichoplacidae</taxon>
        <taxon>Trichoplax</taxon>
    </lineage>
</organism>
<gene>
    <name evidence="10" type="ORF">TRIADDRAFT_10828</name>
</gene>
<protein>
    <recommendedName>
        <fullName evidence="9">RNB domain-containing protein</fullName>
    </recommendedName>
</protein>
<keyword evidence="11" id="KW-1185">Reference proteome</keyword>
<dbReference type="GeneID" id="6756689"/>
<dbReference type="Gene3D" id="2.40.50.700">
    <property type="match status" value="1"/>
</dbReference>
<name>B3S5R2_TRIAD</name>
<dbReference type="GO" id="GO:0046872">
    <property type="term" value="F:metal ion binding"/>
    <property type="evidence" value="ECO:0007669"/>
    <property type="project" value="UniProtKB-KW"/>
</dbReference>
<dbReference type="PANTHER" id="PTHR23355:SF9">
    <property type="entry name" value="DIS3-LIKE EXONUCLEASE 2"/>
    <property type="match status" value="1"/>
</dbReference>
<dbReference type="InterPro" id="IPR001900">
    <property type="entry name" value="RNase_II/R"/>
</dbReference>
<dbReference type="GO" id="GO:0006402">
    <property type="term" value="P:mRNA catabolic process"/>
    <property type="evidence" value="ECO:0000318"/>
    <property type="project" value="GO_Central"/>
</dbReference>
<keyword evidence="2" id="KW-0963">Cytoplasm</keyword>
<dbReference type="InParanoid" id="B3S5R2"/>
<dbReference type="CTD" id="6756689"/>
<dbReference type="KEGG" id="tad:TRIADDRAFT_10828"/>
<dbReference type="SUPFAM" id="SSF50249">
    <property type="entry name" value="Nucleic acid-binding proteins"/>
    <property type="match status" value="2"/>
</dbReference>
<dbReference type="GO" id="GO:0010587">
    <property type="term" value="P:miRNA catabolic process"/>
    <property type="evidence" value="ECO:0000318"/>
    <property type="project" value="GO_Central"/>
</dbReference>
<dbReference type="Proteomes" id="UP000009022">
    <property type="component" value="Unassembled WGS sequence"/>
</dbReference>
<dbReference type="EMBL" id="DS985251">
    <property type="protein sequence ID" value="EDV21840.1"/>
    <property type="molecule type" value="Genomic_DNA"/>
</dbReference>
<dbReference type="PANTHER" id="PTHR23355">
    <property type="entry name" value="RIBONUCLEASE"/>
    <property type="match status" value="1"/>
</dbReference>
<keyword evidence="5" id="KW-0378">Hydrolase</keyword>
<dbReference type="GO" id="GO:0000932">
    <property type="term" value="C:P-body"/>
    <property type="evidence" value="ECO:0000318"/>
    <property type="project" value="GO_Central"/>
</dbReference>
<evidence type="ECO:0000256" key="8">
    <source>
        <dbReference type="ARBA" id="ARBA00022884"/>
    </source>
</evidence>
<dbReference type="Gene3D" id="2.40.50.140">
    <property type="entry name" value="Nucleic acid-binding proteins"/>
    <property type="match status" value="1"/>
</dbReference>
<evidence type="ECO:0000256" key="3">
    <source>
        <dbReference type="ARBA" id="ARBA00022722"/>
    </source>
</evidence>
<keyword evidence="4" id="KW-0479">Metal-binding</keyword>
<dbReference type="RefSeq" id="XP_002115477.1">
    <property type="nucleotide sequence ID" value="XM_002115441.1"/>
</dbReference>
<dbReference type="PhylomeDB" id="B3S5R2"/>
<dbReference type="Pfam" id="PF17877">
    <property type="entry name" value="Dis3l2_C_term"/>
    <property type="match status" value="1"/>
</dbReference>
<dbReference type="GO" id="GO:0000175">
    <property type="term" value="F:3'-5'-RNA exonuclease activity"/>
    <property type="evidence" value="ECO:0000318"/>
    <property type="project" value="GO_Central"/>
</dbReference>
<keyword evidence="7" id="KW-0460">Magnesium</keyword>
<evidence type="ECO:0000256" key="5">
    <source>
        <dbReference type="ARBA" id="ARBA00022801"/>
    </source>
</evidence>
<dbReference type="GO" id="GO:0008266">
    <property type="term" value="F:poly(U) RNA binding"/>
    <property type="evidence" value="ECO:0007669"/>
    <property type="project" value="UniProtKB-ARBA"/>
</dbReference>
<dbReference type="InterPro" id="IPR041505">
    <property type="entry name" value="Dis3_CSD2"/>
</dbReference>